<dbReference type="Pfam" id="PF00702">
    <property type="entry name" value="Hydrolase"/>
    <property type="match status" value="1"/>
</dbReference>
<comment type="similarity">
    <text evidence="2 9">Belongs to the cation transport ATPase (P-type) (TC 3.A.3) family. Type IB subfamily.</text>
</comment>
<dbReference type="PRINTS" id="PR00119">
    <property type="entry name" value="CATATPASE"/>
</dbReference>
<keyword evidence="3" id="KW-0104">Cadmium</keyword>
<dbReference type="NCBIfam" id="TIGR01494">
    <property type="entry name" value="ATPase_P-type"/>
    <property type="match status" value="1"/>
</dbReference>
<gene>
    <name evidence="12" type="ORF">BVE84_02960</name>
    <name evidence="11" type="ORF">BVE86_01650</name>
</gene>
<dbReference type="PANTHER" id="PTHR48085">
    <property type="entry name" value="CADMIUM/ZINC-TRANSPORTING ATPASE HMA2-RELATED"/>
    <property type="match status" value="1"/>
</dbReference>
<comment type="subcellular location">
    <subcellularLocation>
        <location evidence="9">Cell membrane</location>
    </subcellularLocation>
    <subcellularLocation>
        <location evidence="1">Membrane</location>
        <topology evidence="1">Multi-pass membrane protein</topology>
    </subcellularLocation>
</comment>
<dbReference type="InterPro" id="IPR018303">
    <property type="entry name" value="ATPase_P-typ_P_site"/>
</dbReference>
<feature type="transmembrane region" description="Helical" evidence="9">
    <location>
        <begin position="6"/>
        <end position="26"/>
    </location>
</feature>
<accession>A0AB36JPC5</accession>
<dbReference type="SUPFAM" id="SSF56784">
    <property type="entry name" value="HAD-like"/>
    <property type="match status" value="1"/>
</dbReference>
<dbReference type="Proteomes" id="UP000188946">
    <property type="component" value="Unassembled WGS sequence"/>
</dbReference>
<dbReference type="GO" id="GO:0005524">
    <property type="term" value="F:ATP binding"/>
    <property type="evidence" value="ECO:0007669"/>
    <property type="project" value="UniProtKB-UniRule"/>
</dbReference>
<dbReference type="SUPFAM" id="SSF81665">
    <property type="entry name" value="Calcium ATPase, transmembrane domain M"/>
    <property type="match status" value="1"/>
</dbReference>
<dbReference type="NCBIfam" id="TIGR01525">
    <property type="entry name" value="ATPase-IB_hvy"/>
    <property type="match status" value="1"/>
</dbReference>
<evidence type="ECO:0000256" key="4">
    <source>
        <dbReference type="ARBA" id="ARBA00022692"/>
    </source>
</evidence>
<keyword evidence="14" id="KW-1185">Reference proteome</keyword>
<protein>
    <recommendedName>
        <fullName evidence="7">Cd(2+)-exporting ATPase</fullName>
        <ecNumber evidence="7">7.2.2.21</ecNumber>
    </recommendedName>
</protein>
<dbReference type="InterPro" id="IPR001757">
    <property type="entry name" value="P_typ_ATPase"/>
</dbReference>
<dbReference type="GO" id="GO:0005886">
    <property type="term" value="C:plasma membrane"/>
    <property type="evidence" value="ECO:0007669"/>
    <property type="project" value="UniProtKB-SubCell"/>
</dbReference>
<dbReference type="Pfam" id="PF00122">
    <property type="entry name" value="E1-E2_ATPase"/>
    <property type="match status" value="1"/>
</dbReference>
<evidence type="ECO:0000256" key="8">
    <source>
        <dbReference type="ARBA" id="ARBA00049338"/>
    </source>
</evidence>
<evidence type="ECO:0000256" key="7">
    <source>
        <dbReference type="ARBA" id="ARBA00039103"/>
    </source>
</evidence>
<dbReference type="GO" id="GO:0008551">
    <property type="term" value="F:P-type cadmium transporter activity"/>
    <property type="evidence" value="ECO:0007669"/>
    <property type="project" value="UniProtKB-EC"/>
</dbReference>
<evidence type="ECO:0000256" key="5">
    <source>
        <dbReference type="ARBA" id="ARBA00022989"/>
    </source>
</evidence>
<dbReference type="InterPro" id="IPR008250">
    <property type="entry name" value="ATPase_P-typ_transduc_dom_A_sf"/>
</dbReference>
<dbReference type="AlphaFoldDB" id="A0AB36JPC5"/>
<keyword evidence="5 9" id="KW-1133">Transmembrane helix</keyword>
<feature type="transmembrane region" description="Helical" evidence="9">
    <location>
        <begin position="235"/>
        <end position="254"/>
    </location>
</feature>
<sequence>MHAIVKTTRGILFLIGTFSLGMGLLLENSSANGSAAFLLLAIILLGGPIGKDVIKEMLDTGDFQVDLLMVLSALGAIVIGYFSEAAILLFIFATSEVLEDYVYRKSMKTMETLMTQVPKQASVLRSDGQVEVRAIEDIRLQEVLVVAKGQQIALDGEAQESMLVDESLLTGESLPVRKEKGDQVFAGTLNVGDTATYQVTKGSSESRYAQIVSLIQSASNSQSKRDQHIHRLQKTYVIAVLIGVIVFIACLILVQKQSLVEAFYRGMILLTVASPCALIASITPAMLSAMSFGAKNGMLIKNGQVLETMMQLSVLCADKTGTLTRGAFRVHDYHLDKPELLPSLLYMESRSTHPLATSILTHFRDIDYGVPESVGPVKEQIGYGIQMGDMAIGSQQFVQSFVDPQDYLKKESDGTLLFIAQAGRIVGFIELVDTLRDEASTTITALQQAGVEVVMLTGDREQTAQCVADQLRIKTVHAQCLPEDKVAYLKEYAEEERVVAMIGDGLNDAPILAHADIGIAMGGGTDVALEMSDVIIIHNNLTRVWLLHQLSLKYGRITRFNVGFSIAVIISLVVLNFMGILDLTKGVFFHEVSTILVILNGLRLLKGKKAGMELADDTDL</sequence>
<keyword evidence="9" id="KW-0067">ATP-binding</keyword>
<comment type="caution">
    <text evidence="11">The sequence shown here is derived from an EMBL/GenBank/DDBJ whole genome shotgun (WGS) entry which is preliminary data.</text>
</comment>
<feature type="transmembrane region" description="Helical" evidence="9">
    <location>
        <begin position="560"/>
        <end position="581"/>
    </location>
</feature>
<comment type="catalytic activity">
    <reaction evidence="8">
        <text>Cd(2+)(in) + ATP + H2O = Cd(2+)(out) + ADP + phosphate + H(+)</text>
        <dbReference type="Rhea" id="RHEA:12132"/>
        <dbReference type="ChEBI" id="CHEBI:15377"/>
        <dbReference type="ChEBI" id="CHEBI:15378"/>
        <dbReference type="ChEBI" id="CHEBI:30616"/>
        <dbReference type="ChEBI" id="CHEBI:43474"/>
        <dbReference type="ChEBI" id="CHEBI:48775"/>
        <dbReference type="ChEBI" id="CHEBI:456216"/>
        <dbReference type="EC" id="7.2.2.21"/>
    </reaction>
</comment>
<dbReference type="SUPFAM" id="SSF81653">
    <property type="entry name" value="Calcium ATPase, transduction domain A"/>
    <property type="match status" value="1"/>
</dbReference>
<keyword evidence="9" id="KW-0479">Metal-binding</keyword>
<feature type="transmembrane region" description="Helical" evidence="9">
    <location>
        <begin position="33"/>
        <end position="50"/>
    </location>
</feature>
<keyword evidence="9" id="KW-1003">Cell membrane</keyword>
<dbReference type="RefSeq" id="WP_076995599.1">
    <property type="nucleotide sequence ID" value="NZ_MSPR01000003.1"/>
</dbReference>
<feature type="domain" description="P-type ATPase A" evidence="10">
    <location>
        <begin position="117"/>
        <end position="216"/>
    </location>
</feature>
<dbReference type="InterPro" id="IPR036412">
    <property type="entry name" value="HAD-like_sf"/>
</dbReference>
<evidence type="ECO:0000256" key="1">
    <source>
        <dbReference type="ARBA" id="ARBA00004141"/>
    </source>
</evidence>
<dbReference type="PROSITE" id="PS00154">
    <property type="entry name" value="ATPASE_E1_E2"/>
    <property type="match status" value="1"/>
</dbReference>
<dbReference type="Gene3D" id="2.70.150.10">
    <property type="entry name" value="Calcium-transporting ATPase, cytoplasmic transduction domain A"/>
    <property type="match status" value="1"/>
</dbReference>
<evidence type="ECO:0000313" key="12">
    <source>
        <dbReference type="EMBL" id="ONK30704.1"/>
    </source>
</evidence>
<dbReference type="PROSITE" id="PS01229">
    <property type="entry name" value="COF_2"/>
    <property type="match status" value="1"/>
</dbReference>
<organism evidence="11 13">
    <name type="scientific">Streptococcus azizii</name>
    <dbReference type="NCBI Taxonomy" id="1579424"/>
    <lineage>
        <taxon>Bacteria</taxon>
        <taxon>Bacillati</taxon>
        <taxon>Bacillota</taxon>
        <taxon>Bacilli</taxon>
        <taxon>Lactobacillales</taxon>
        <taxon>Streptococcaceae</taxon>
        <taxon>Streptococcus</taxon>
    </lineage>
</organism>
<dbReference type="InterPro" id="IPR023214">
    <property type="entry name" value="HAD_sf"/>
</dbReference>
<evidence type="ECO:0000313" key="14">
    <source>
        <dbReference type="Proteomes" id="UP000188946"/>
    </source>
</evidence>
<evidence type="ECO:0000256" key="2">
    <source>
        <dbReference type="ARBA" id="ARBA00006024"/>
    </source>
</evidence>
<dbReference type="InterPro" id="IPR023299">
    <property type="entry name" value="ATPase_P-typ_cyto_dom_N"/>
</dbReference>
<dbReference type="InterPro" id="IPR059000">
    <property type="entry name" value="ATPase_P-type_domA"/>
</dbReference>
<dbReference type="EMBL" id="MSPR01000003">
    <property type="protein sequence ID" value="ONK30704.1"/>
    <property type="molecule type" value="Genomic_DNA"/>
</dbReference>
<feature type="transmembrane region" description="Helical" evidence="9">
    <location>
        <begin position="266"/>
        <end position="292"/>
    </location>
</feature>
<dbReference type="InterPro" id="IPR023298">
    <property type="entry name" value="ATPase_P-typ_TM_dom_sf"/>
</dbReference>
<dbReference type="InterPro" id="IPR051014">
    <property type="entry name" value="Cation_Transport_ATPase_IB"/>
</dbReference>
<proteinExistence type="inferred from homology"/>
<keyword evidence="4 9" id="KW-0812">Transmembrane</keyword>
<evidence type="ECO:0000259" key="10">
    <source>
        <dbReference type="Pfam" id="PF00122"/>
    </source>
</evidence>
<keyword evidence="6 9" id="KW-0472">Membrane</keyword>
<keyword evidence="9" id="KW-0547">Nucleotide-binding</keyword>
<dbReference type="EMBL" id="MSPT01000002">
    <property type="protein sequence ID" value="ONK29220.1"/>
    <property type="molecule type" value="Genomic_DNA"/>
</dbReference>
<dbReference type="PANTHER" id="PTHR48085:SF5">
    <property type="entry name" value="CADMIUM_ZINC-TRANSPORTING ATPASE HMA4-RELATED"/>
    <property type="match status" value="1"/>
</dbReference>
<feature type="transmembrane region" description="Helical" evidence="9">
    <location>
        <begin position="70"/>
        <end position="98"/>
    </location>
</feature>
<name>A0AB36JPC5_9STRE</name>
<dbReference type="Gene3D" id="3.40.1110.10">
    <property type="entry name" value="Calcium-transporting ATPase, cytoplasmic domain N"/>
    <property type="match status" value="1"/>
</dbReference>
<evidence type="ECO:0000256" key="3">
    <source>
        <dbReference type="ARBA" id="ARBA00022539"/>
    </source>
</evidence>
<evidence type="ECO:0000313" key="11">
    <source>
        <dbReference type="EMBL" id="ONK29220.1"/>
    </source>
</evidence>
<evidence type="ECO:0000313" key="13">
    <source>
        <dbReference type="Proteomes" id="UP000188600"/>
    </source>
</evidence>
<dbReference type="GO" id="GO:0046872">
    <property type="term" value="F:metal ion binding"/>
    <property type="evidence" value="ECO:0007669"/>
    <property type="project" value="UniProtKB-KW"/>
</dbReference>
<dbReference type="Proteomes" id="UP000188600">
    <property type="component" value="Unassembled WGS sequence"/>
</dbReference>
<dbReference type="InterPro" id="IPR027256">
    <property type="entry name" value="P-typ_ATPase_IB"/>
</dbReference>
<dbReference type="Gene3D" id="3.40.50.1000">
    <property type="entry name" value="HAD superfamily/HAD-like"/>
    <property type="match status" value="1"/>
</dbReference>
<feature type="transmembrane region" description="Helical" evidence="9">
    <location>
        <begin position="587"/>
        <end position="605"/>
    </location>
</feature>
<dbReference type="EC" id="7.2.2.21" evidence="7"/>
<dbReference type="GO" id="GO:0016887">
    <property type="term" value="F:ATP hydrolysis activity"/>
    <property type="evidence" value="ECO:0007669"/>
    <property type="project" value="InterPro"/>
</dbReference>
<evidence type="ECO:0000256" key="6">
    <source>
        <dbReference type="ARBA" id="ARBA00023136"/>
    </source>
</evidence>
<evidence type="ECO:0000256" key="9">
    <source>
        <dbReference type="RuleBase" id="RU362081"/>
    </source>
</evidence>
<reference evidence="13 14" key="1">
    <citation type="submission" date="2016-12" db="EMBL/GenBank/DDBJ databases">
        <authorList>
            <person name="Gulvik C.A."/>
        </authorList>
    </citation>
    <scope>NUCLEOTIDE SEQUENCE [LARGE SCALE GENOMIC DNA]</scope>
    <source>
        <strain evidence="12 14">12-5202</strain>
        <strain evidence="11 13">12-5291</strain>
    </source>
</reference>